<reference evidence="1 2" key="1">
    <citation type="submission" date="2021-01" db="EMBL/GenBank/DDBJ databases">
        <title>Belnapia mucosa sp. nov. and Belnapia arida sp. nov., isolated from the Tabernas Desert (Almeria, Spain).</title>
        <authorList>
            <person name="Molina-Menor E."/>
            <person name="Vidal-Verdu A."/>
            <person name="Calonge A."/>
            <person name="Satari L."/>
            <person name="Pereto J."/>
            <person name="Porcar M."/>
        </authorList>
    </citation>
    <scope>NUCLEOTIDE SEQUENCE [LARGE SCALE GENOMIC DNA]</scope>
    <source>
        <strain evidence="1 2">T18</strain>
    </source>
</reference>
<keyword evidence="2" id="KW-1185">Reference proteome</keyword>
<sequence length="112" mass="12199">MTLLDNQYRQGDVLLVAIDALPTEAEPVAFTTEPLALVSTASGPGSHLLPPAPGLRAYRRKSSGDVEWLELTGANLTLAHPEHAPIVLEPGIWRVVRQREYDPAAGHRRVTD</sequence>
<gene>
    <name evidence="1" type="ORF">JMJ56_27860</name>
</gene>
<organism evidence="1 2">
    <name type="scientific">Belnapia arida</name>
    <dbReference type="NCBI Taxonomy" id="2804533"/>
    <lineage>
        <taxon>Bacteria</taxon>
        <taxon>Pseudomonadati</taxon>
        <taxon>Pseudomonadota</taxon>
        <taxon>Alphaproteobacteria</taxon>
        <taxon>Acetobacterales</taxon>
        <taxon>Roseomonadaceae</taxon>
        <taxon>Belnapia</taxon>
    </lineage>
</organism>
<protein>
    <submittedName>
        <fullName evidence="1">Uncharacterized protein</fullName>
    </submittedName>
</protein>
<comment type="caution">
    <text evidence="1">The sequence shown here is derived from an EMBL/GenBank/DDBJ whole genome shotgun (WGS) entry which is preliminary data.</text>
</comment>
<accession>A0ABS1UCY3</accession>
<evidence type="ECO:0000313" key="1">
    <source>
        <dbReference type="EMBL" id="MBL6081804.1"/>
    </source>
</evidence>
<evidence type="ECO:0000313" key="2">
    <source>
        <dbReference type="Proteomes" id="UP000660885"/>
    </source>
</evidence>
<dbReference type="RefSeq" id="WP_202835019.1">
    <property type="nucleotide sequence ID" value="NZ_JAETWB010000037.1"/>
</dbReference>
<dbReference type="EMBL" id="JAETWB010000037">
    <property type="protein sequence ID" value="MBL6081804.1"/>
    <property type="molecule type" value="Genomic_DNA"/>
</dbReference>
<proteinExistence type="predicted"/>
<dbReference type="Proteomes" id="UP000660885">
    <property type="component" value="Unassembled WGS sequence"/>
</dbReference>
<name>A0ABS1UCY3_9PROT</name>